<evidence type="ECO:0000313" key="2">
    <source>
        <dbReference type="EMBL" id="CAH0380072.1"/>
    </source>
</evidence>
<dbReference type="AlphaFoldDB" id="A0A8J2T352"/>
<gene>
    <name evidence="2" type="ORF">PECAL_6P17090</name>
</gene>
<organism evidence="2 3">
    <name type="scientific">Pelagomonas calceolata</name>
    <dbReference type="NCBI Taxonomy" id="35677"/>
    <lineage>
        <taxon>Eukaryota</taxon>
        <taxon>Sar</taxon>
        <taxon>Stramenopiles</taxon>
        <taxon>Ochrophyta</taxon>
        <taxon>Pelagophyceae</taxon>
        <taxon>Pelagomonadales</taxon>
        <taxon>Pelagomonadaceae</taxon>
        <taxon>Pelagomonas</taxon>
    </lineage>
</organism>
<dbReference type="Proteomes" id="UP000789595">
    <property type="component" value="Unassembled WGS sequence"/>
</dbReference>
<protein>
    <submittedName>
        <fullName evidence="2">Uncharacterized protein</fullName>
    </submittedName>
</protein>
<proteinExistence type="predicted"/>
<evidence type="ECO:0000313" key="3">
    <source>
        <dbReference type="Proteomes" id="UP000789595"/>
    </source>
</evidence>
<dbReference type="InterPro" id="IPR007347">
    <property type="entry name" value="SpoVS"/>
</dbReference>
<dbReference type="Pfam" id="PF04232">
    <property type="entry name" value="SpoVS"/>
    <property type="match status" value="1"/>
</dbReference>
<dbReference type="EMBL" id="CAKKNE010000006">
    <property type="protein sequence ID" value="CAH0380072.1"/>
    <property type="molecule type" value="Genomic_DNA"/>
</dbReference>
<dbReference type="PANTHER" id="PTHR35331">
    <property type="entry name" value="STAGE V SPORULATION PROTEIN S"/>
    <property type="match status" value="1"/>
</dbReference>
<feature type="region of interest" description="Disordered" evidence="1">
    <location>
        <begin position="37"/>
        <end position="87"/>
    </location>
</feature>
<reference evidence="2" key="1">
    <citation type="submission" date="2021-11" db="EMBL/GenBank/DDBJ databases">
        <authorList>
            <consortium name="Genoscope - CEA"/>
            <person name="William W."/>
        </authorList>
    </citation>
    <scope>NUCLEOTIDE SEQUENCE</scope>
</reference>
<keyword evidence="3" id="KW-1185">Reference proteome</keyword>
<dbReference type="InterPro" id="IPR036882">
    <property type="entry name" value="Alba-like_dom_sf"/>
</dbReference>
<accession>A0A8J2T352</accession>
<dbReference type="GO" id="GO:0003676">
    <property type="term" value="F:nucleic acid binding"/>
    <property type="evidence" value="ECO:0007669"/>
    <property type="project" value="InterPro"/>
</dbReference>
<dbReference type="Gene3D" id="3.30.110.20">
    <property type="entry name" value="Alba-like domain"/>
    <property type="match status" value="1"/>
</dbReference>
<dbReference type="OrthoDB" id="10267179at2759"/>
<evidence type="ECO:0000256" key="1">
    <source>
        <dbReference type="SAM" id="MobiDB-lite"/>
    </source>
</evidence>
<name>A0A8J2T352_9STRA</name>
<dbReference type="PANTHER" id="PTHR35331:SF1">
    <property type="entry name" value="STAGE V SPORULATION PROTEIN S"/>
    <property type="match status" value="1"/>
</dbReference>
<sequence length="273" mass="29787">MAEHLQVADADTAALQARLDALESETHSLREVLTERLKRDSLDEALPTGRGQRRSRDKPRGSRSSRGSFERRSRSPEPPSGGRFRWVRGDDDAKSLARLVVGAAMPDAVVGFPVDLHAKYEANVNTALKGVAIAARRCLEDRDLHLACAPRFRDNRNELTASVYPLLERPPDPDAPDVEVLTVARATDYRVLAGAVAKRARDGQTSRLRAIGAAAVFTAARAVATAREYLADDATRSSVACVPRFATVQFDGRAEETTILEVVVFRVAVDSDD</sequence>
<comment type="caution">
    <text evidence="2">The sequence shown here is derived from an EMBL/GenBank/DDBJ whole genome shotgun (WGS) entry which is preliminary data.</text>
</comment>
<feature type="compositionally biased region" description="Basic residues" evidence="1">
    <location>
        <begin position="51"/>
        <end position="63"/>
    </location>
</feature>